<gene>
    <name evidence="2" type="ORF">COU90_02540</name>
</gene>
<sequence>MAKAELKTKKTKQSVIAFLNTIKDLEKKKDAKKILALMKEITGERPQMWGDSMVGFGDYHYTYASGREGDWFLVGFSPRKQNLTIYIMPGYKDYGPLMKKLGPHALGKSCLYIKRLDDMHIPTLKKLIKTGYQDMKKKYKK</sequence>
<dbReference type="SUPFAM" id="SSF159888">
    <property type="entry name" value="YdhG-like"/>
    <property type="match status" value="1"/>
</dbReference>
<dbReference type="EMBL" id="PFEF01000006">
    <property type="protein sequence ID" value="PJE64305.1"/>
    <property type="molecule type" value="Genomic_DNA"/>
</dbReference>
<evidence type="ECO:0000313" key="2">
    <source>
        <dbReference type="EMBL" id="PJE64305.1"/>
    </source>
</evidence>
<comment type="caution">
    <text evidence="2">The sequence shown here is derived from an EMBL/GenBank/DDBJ whole genome shotgun (WGS) entry which is preliminary data.</text>
</comment>
<dbReference type="Pfam" id="PF08818">
    <property type="entry name" value="DUF1801"/>
    <property type="match status" value="1"/>
</dbReference>
<feature type="domain" description="YdhG-like" evidence="1">
    <location>
        <begin position="27"/>
        <end position="129"/>
    </location>
</feature>
<dbReference type="AlphaFoldDB" id="A0A2M8KWJ0"/>
<proteinExistence type="predicted"/>
<evidence type="ECO:0000259" key="1">
    <source>
        <dbReference type="Pfam" id="PF08818"/>
    </source>
</evidence>
<accession>A0A2M8KWJ0</accession>
<evidence type="ECO:0000313" key="3">
    <source>
        <dbReference type="Proteomes" id="UP000229098"/>
    </source>
</evidence>
<protein>
    <recommendedName>
        <fullName evidence="1">YdhG-like domain-containing protein</fullName>
    </recommendedName>
</protein>
<dbReference type="InterPro" id="IPR014922">
    <property type="entry name" value="YdhG-like"/>
</dbReference>
<organism evidence="2 3">
    <name type="scientific">Candidatus Ryanbacteria bacterium CG10_big_fil_rev_8_21_14_0_10_43_42</name>
    <dbReference type="NCBI Taxonomy" id="1974864"/>
    <lineage>
        <taxon>Bacteria</taxon>
        <taxon>Candidatus Ryaniibacteriota</taxon>
    </lineage>
</organism>
<dbReference type="Proteomes" id="UP000229098">
    <property type="component" value="Unassembled WGS sequence"/>
</dbReference>
<name>A0A2M8KWJ0_9BACT</name>
<reference evidence="3" key="1">
    <citation type="submission" date="2017-09" db="EMBL/GenBank/DDBJ databases">
        <title>Depth-based differentiation of microbial function through sediment-hosted aquifers and enrichment of novel symbionts in the deep terrestrial subsurface.</title>
        <authorList>
            <person name="Probst A.J."/>
            <person name="Ladd B."/>
            <person name="Jarett J.K."/>
            <person name="Geller-Mcgrath D.E."/>
            <person name="Sieber C.M.K."/>
            <person name="Emerson J.B."/>
            <person name="Anantharaman K."/>
            <person name="Thomas B.C."/>
            <person name="Malmstrom R."/>
            <person name="Stieglmeier M."/>
            <person name="Klingl A."/>
            <person name="Woyke T."/>
            <person name="Ryan C.M."/>
            <person name="Banfield J.F."/>
        </authorList>
    </citation>
    <scope>NUCLEOTIDE SEQUENCE [LARGE SCALE GENOMIC DNA]</scope>
</reference>